<dbReference type="PROSITE" id="PS51257">
    <property type="entry name" value="PROKAR_LIPOPROTEIN"/>
    <property type="match status" value="1"/>
</dbReference>
<name>A0ABX0YJB9_9PSED</name>
<evidence type="ECO:0000256" key="2">
    <source>
        <dbReference type="SAM" id="SignalP"/>
    </source>
</evidence>
<keyword evidence="2" id="KW-0732">Signal</keyword>
<dbReference type="RefSeq" id="WP_168085007.1">
    <property type="nucleotide sequence ID" value="NZ_JAAVJI010000010.1"/>
</dbReference>
<evidence type="ECO:0000313" key="4">
    <source>
        <dbReference type="Proteomes" id="UP000746535"/>
    </source>
</evidence>
<evidence type="ECO:0000313" key="3">
    <source>
        <dbReference type="EMBL" id="NJP02424.1"/>
    </source>
</evidence>
<evidence type="ECO:0000256" key="1">
    <source>
        <dbReference type="SAM" id="MobiDB-lite"/>
    </source>
</evidence>
<comment type="caution">
    <text evidence="3">The sequence shown here is derived from an EMBL/GenBank/DDBJ whole genome shotgun (WGS) entry which is preliminary data.</text>
</comment>
<keyword evidence="4" id="KW-1185">Reference proteome</keyword>
<proteinExistence type="predicted"/>
<sequence length="79" mass="8433">MARSALLLMLLGALAACSHDASPGFGGKGEGAEPAAKCTEQNWRIRWMEETAPVINKRQGQEALDSYDAEAEEGTKPCP</sequence>
<gene>
    <name evidence="3" type="ORF">HBH25_16365</name>
</gene>
<feature type="chain" id="PRO_5045342494" description="Lipoprotein" evidence="2">
    <location>
        <begin position="22"/>
        <end position="79"/>
    </location>
</feature>
<organism evidence="3 4">
    <name type="scientific">Pseudomonas quercus</name>
    <dbReference type="NCBI Taxonomy" id="2722792"/>
    <lineage>
        <taxon>Bacteria</taxon>
        <taxon>Pseudomonadati</taxon>
        <taxon>Pseudomonadota</taxon>
        <taxon>Gammaproteobacteria</taxon>
        <taxon>Pseudomonadales</taxon>
        <taxon>Pseudomonadaceae</taxon>
        <taxon>Pseudomonas</taxon>
    </lineage>
</organism>
<accession>A0ABX0YJB9</accession>
<protein>
    <recommendedName>
        <fullName evidence="5">Lipoprotein</fullName>
    </recommendedName>
</protein>
<feature type="region of interest" description="Disordered" evidence="1">
    <location>
        <begin position="57"/>
        <end position="79"/>
    </location>
</feature>
<dbReference type="EMBL" id="JAAVJI010000010">
    <property type="protein sequence ID" value="NJP02424.1"/>
    <property type="molecule type" value="Genomic_DNA"/>
</dbReference>
<evidence type="ECO:0008006" key="5">
    <source>
        <dbReference type="Google" id="ProtNLM"/>
    </source>
</evidence>
<reference evidence="3 4" key="1">
    <citation type="submission" date="2020-03" db="EMBL/GenBank/DDBJ databases">
        <authorList>
            <person name="Wang L."/>
            <person name="He N."/>
            <person name="Li Y."/>
            <person name="Fang Y."/>
            <person name="Zhang F."/>
        </authorList>
    </citation>
    <scope>NUCLEOTIDE SEQUENCE [LARGE SCALE GENOMIC DNA]</scope>
    <source>
        <strain evidence="4">hsmgli-8</strain>
    </source>
</reference>
<dbReference type="Proteomes" id="UP000746535">
    <property type="component" value="Unassembled WGS sequence"/>
</dbReference>
<feature type="signal peptide" evidence="2">
    <location>
        <begin position="1"/>
        <end position="21"/>
    </location>
</feature>